<dbReference type="GO" id="GO:0016989">
    <property type="term" value="F:sigma factor antagonist activity"/>
    <property type="evidence" value="ECO:0007669"/>
    <property type="project" value="TreeGrafter"/>
</dbReference>
<reference evidence="2" key="1">
    <citation type="journal article" date="2020" name="mSystems">
        <title>Genome- and Community-Level Interaction Insights into Carbon Utilization and Element Cycling Functions of Hydrothermarchaeota in Hydrothermal Sediment.</title>
        <authorList>
            <person name="Zhou Z."/>
            <person name="Liu Y."/>
            <person name="Xu W."/>
            <person name="Pan J."/>
            <person name="Luo Z.H."/>
            <person name="Li M."/>
        </authorList>
    </citation>
    <scope>NUCLEOTIDE SEQUENCE [LARGE SCALE GENOMIC DNA]</scope>
    <source>
        <strain evidence="2">SpSt-339</strain>
    </source>
</reference>
<name>A0A7C2NZE6_9PLAN</name>
<dbReference type="Pfam" id="PF04773">
    <property type="entry name" value="FecR"/>
    <property type="match status" value="1"/>
</dbReference>
<protein>
    <recommendedName>
        <fullName evidence="1">FecR protein domain-containing protein</fullName>
    </recommendedName>
</protein>
<dbReference type="PANTHER" id="PTHR30273:SF2">
    <property type="entry name" value="PROTEIN FECR"/>
    <property type="match status" value="1"/>
</dbReference>
<sequence>MNDAKPLHSNAAFVRLWTSGSRRVYAYILTLVTNRSDAEDLLQGVSASPEMPGRARSVLRQGQEWKLLSGLAEFRFDRDARVTVEGPASFRIAGSQQIDLDRGTLVANVPPRPAGFTVHTPAATAIDLGTQFGVVLGSDGAPEFHVLQGQIRTLSPHLESEVLETNQASRYSLNGQVRQTIPAERDAFNGCLRLAAGIVDFQGKARFSARPIDALDGAGHARSDIIHVFLERQDCRLPRDLPVLSVDDGVPSPADEPTRTVLPAGTDVDVYFAHLQVDRSATLKCQMTLSRPVAGVVIEPDALDATDDLFALPDFPYLPPDRKISNRGAVYAPGSTSKTQDRLWVSADRRSITLQFEAQPNDVDQVRIVVPRPRVVRTGHA</sequence>
<dbReference type="InterPro" id="IPR012373">
    <property type="entry name" value="Ferrdict_sens_TM"/>
</dbReference>
<feature type="domain" description="FecR protein" evidence="1">
    <location>
        <begin position="94"/>
        <end position="151"/>
    </location>
</feature>
<accession>A0A7C2NZE6</accession>
<comment type="caution">
    <text evidence="2">The sequence shown here is derived from an EMBL/GenBank/DDBJ whole genome shotgun (WGS) entry which is preliminary data.</text>
</comment>
<gene>
    <name evidence="2" type="ORF">ENQ76_13795</name>
</gene>
<dbReference type="Gene3D" id="2.60.120.1440">
    <property type="match status" value="1"/>
</dbReference>
<proteinExistence type="predicted"/>
<dbReference type="EMBL" id="DSOK01000380">
    <property type="protein sequence ID" value="HEN16529.1"/>
    <property type="molecule type" value="Genomic_DNA"/>
</dbReference>
<dbReference type="InterPro" id="IPR006860">
    <property type="entry name" value="FecR"/>
</dbReference>
<evidence type="ECO:0000259" key="1">
    <source>
        <dbReference type="Pfam" id="PF04773"/>
    </source>
</evidence>
<dbReference type="AlphaFoldDB" id="A0A7C2NZE6"/>
<dbReference type="PANTHER" id="PTHR30273">
    <property type="entry name" value="PERIPLASMIC SIGNAL SENSOR AND SIGMA FACTOR ACTIVATOR FECR-RELATED"/>
    <property type="match status" value="1"/>
</dbReference>
<evidence type="ECO:0000313" key="2">
    <source>
        <dbReference type="EMBL" id="HEN16529.1"/>
    </source>
</evidence>
<organism evidence="2">
    <name type="scientific">Schlesneria paludicola</name>
    <dbReference type="NCBI Taxonomy" id="360056"/>
    <lineage>
        <taxon>Bacteria</taxon>
        <taxon>Pseudomonadati</taxon>
        <taxon>Planctomycetota</taxon>
        <taxon>Planctomycetia</taxon>
        <taxon>Planctomycetales</taxon>
        <taxon>Planctomycetaceae</taxon>
        <taxon>Schlesneria</taxon>
    </lineage>
</organism>